<dbReference type="AlphaFoldDB" id="A0A4C1YC30"/>
<accession>A0A4C1YC30</accession>
<feature type="compositionally biased region" description="Low complexity" evidence="2">
    <location>
        <begin position="37"/>
        <end position="53"/>
    </location>
</feature>
<dbReference type="PANTHER" id="PTHR46003:SF1">
    <property type="entry name" value="HOST CELL FACTOR"/>
    <property type="match status" value="1"/>
</dbReference>
<protein>
    <submittedName>
        <fullName evidence="4">Host cell factor</fullName>
    </submittedName>
</protein>
<proteinExistence type="predicted"/>
<feature type="region of interest" description="Disordered" evidence="2">
    <location>
        <begin position="203"/>
        <end position="242"/>
    </location>
</feature>
<dbReference type="Gene3D" id="2.60.40.10">
    <property type="entry name" value="Immunoglobulins"/>
    <property type="match status" value="2"/>
</dbReference>
<dbReference type="Proteomes" id="UP000299102">
    <property type="component" value="Unassembled WGS sequence"/>
</dbReference>
<dbReference type="SMART" id="SM00060">
    <property type="entry name" value="FN3"/>
    <property type="match status" value="2"/>
</dbReference>
<dbReference type="GO" id="GO:0003713">
    <property type="term" value="F:transcription coactivator activity"/>
    <property type="evidence" value="ECO:0007669"/>
    <property type="project" value="TreeGrafter"/>
</dbReference>
<feature type="domain" description="Fibronectin type-III" evidence="3">
    <location>
        <begin position="545"/>
        <end position="633"/>
    </location>
</feature>
<dbReference type="EMBL" id="BGZK01001181">
    <property type="protein sequence ID" value="GBP73636.1"/>
    <property type="molecule type" value="Genomic_DNA"/>
</dbReference>
<evidence type="ECO:0000259" key="3">
    <source>
        <dbReference type="PROSITE" id="PS50853"/>
    </source>
</evidence>
<dbReference type="PANTHER" id="PTHR46003">
    <property type="entry name" value="HOST CELL FACTOR"/>
    <property type="match status" value="1"/>
</dbReference>
<evidence type="ECO:0000256" key="2">
    <source>
        <dbReference type="SAM" id="MobiDB-lite"/>
    </source>
</evidence>
<feature type="region of interest" description="Disordered" evidence="2">
    <location>
        <begin position="751"/>
        <end position="772"/>
    </location>
</feature>
<evidence type="ECO:0000313" key="4">
    <source>
        <dbReference type="EMBL" id="GBP73636.1"/>
    </source>
</evidence>
<feature type="compositionally biased region" description="Acidic residues" evidence="2">
    <location>
        <begin position="286"/>
        <end position="298"/>
    </location>
</feature>
<feature type="compositionally biased region" description="Low complexity" evidence="2">
    <location>
        <begin position="414"/>
        <end position="423"/>
    </location>
</feature>
<feature type="region of interest" description="Disordered" evidence="2">
    <location>
        <begin position="366"/>
        <end position="386"/>
    </location>
</feature>
<dbReference type="STRING" id="151549.A0A4C1YC30"/>
<dbReference type="GO" id="GO:0006338">
    <property type="term" value="P:chromatin remodeling"/>
    <property type="evidence" value="ECO:0007669"/>
    <property type="project" value="TreeGrafter"/>
</dbReference>
<evidence type="ECO:0000256" key="1">
    <source>
        <dbReference type="ARBA" id="ARBA00022441"/>
    </source>
</evidence>
<organism evidence="4 5">
    <name type="scientific">Eumeta variegata</name>
    <name type="common">Bagworm moth</name>
    <name type="synonym">Eumeta japonica</name>
    <dbReference type="NCBI Taxonomy" id="151549"/>
    <lineage>
        <taxon>Eukaryota</taxon>
        <taxon>Metazoa</taxon>
        <taxon>Ecdysozoa</taxon>
        <taxon>Arthropoda</taxon>
        <taxon>Hexapoda</taxon>
        <taxon>Insecta</taxon>
        <taxon>Pterygota</taxon>
        <taxon>Neoptera</taxon>
        <taxon>Endopterygota</taxon>
        <taxon>Lepidoptera</taxon>
        <taxon>Glossata</taxon>
        <taxon>Ditrysia</taxon>
        <taxon>Tineoidea</taxon>
        <taxon>Psychidae</taxon>
        <taxon>Oiketicinae</taxon>
        <taxon>Eumeta</taxon>
    </lineage>
</organism>
<dbReference type="SUPFAM" id="SSF49265">
    <property type="entry name" value="Fibronectin type III"/>
    <property type="match status" value="1"/>
</dbReference>
<feature type="region of interest" description="Disordered" evidence="2">
    <location>
        <begin position="1"/>
        <end position="55"/>
    </location>
</feature>
<dbReference type="CDD" id="cd00063">
    <property type="entry name" value="FN3"/>
    <property type="match status" value="2"/>
</dbReference>
<comment type="caution">
    <text evidence="4">The sequence shown here is derived from an EMBL/GenBank/DDBJ whole genome shotgun (WGS) entry which is preliminary data.</text>
</comment>
<evidence type="ECO:0000313" key="5">
    <source>
        <dbReference type="Proteomes" id="UP000299102"/>
    </source>
</evidence>
<feature type="region of interest" description="Disordered" evidence="2">
    <location>
        <begin position="411"/>
        <end position="468"/>
    </location>
</feature>
<keyword evidence="1" id="KW-0880">Kelch repeat</keyword>
<dbReference type="GO" id="GO:0035097">
    <property type="term" value="C:histone methyltransferase complex"/>
    <property type="evidence" value="ECO:0007669"/>
    <property type="project" value="TreeGrafter"/>
</dbReference>
<dbReference type="InterPro" id="IPR013783">
    <property type="entry name" value="Ig-like_fold"/>
</dbReference>
<feature type="compositionally biased region" description="Low complexity" evidence="2">
    <location>
        <begin position="433"/>
        <end position="468"/>
    </location>
</feature>
<dbReference type="InterPro" id="IPR043536">
    <property type="entry name" value="HCF1/2"/>
</dbReference>
<dbReference type="InterPro" id="IPR036116">
    <property type="entry name" value="FN3_sf"/>
</dbReference>
<reference evidence="4 5" key="1">
    <citation type="journal article" date="2019" name="Commun. Biol.">
        <title>The bagworm genome reveals a unique fibroin gene that provides high tensile strength.</title>
        <authorList>
            <person name="Kono N."/>
            <person name="Nakamura H."/>
            <person name="Ohtoshi R."/>
            <person name="Tomita M."/>
            <person name="Numata K."/>
            <person name="Arakawa K."/>
        </authorList>
    </citation>
    <scope>NUCLEOTIDE SEQUENCE [LARGE SCALE GENOMIC DNA]</scope>
</reference>
<feature type="region of interest" description="Disordered" evidence="2">
    <location>
        <begin position="257"/>
        <end position="308"/>
    </location>
</feature>
<sequence length="772" mass="80871">MESESTFQGEILDGAEVSPLVDNEGSENPLPTEVAEDASTTQTTDSDATSEAANVDAANSFKDDFKKKLNENDYDLDFVYNADKMRKSLPSKSLASSQKRNKMKQENLDDSGPSHYEAIHALGTDLKWFEKQIEWYCLLELKRICDIAAMKRKITNGAAPTSSSDILELESDVQPNTMDDNIADQEGVDVAEPEEMDIDNTTATAVSDESAYIGDNCLSTPVPTEDNSPQEAEGQSDPIAKGQDLLPIEGEDEAAALQEESPDQSISSAMPIDSVIGDGDGAPMAQDDESSTMDEDMGGGEGVASSDDVNDISSAAHESLTTGISSSTAEGGADITSSGQMEAALISSTANGPALLQSFALPQQQQANEFGDADTSEMEGTPDAMPSVSDSMPLLTMATNGSTLLSSPLLQEEGGASSVSSSGAGPGTGIAVGTGTTTAQAAVGDSAESAVSSSVPASNGAPPLPPTDAAHALATLASAALHHHEQSDGAARRAAWGDVKVAGTARLIVDRVRTSRCAATHCWRLRLASGDVVGGLSRHASPKAEPEEQKPQIDEDTWYTVGIVKGTSFTVQNYISDPNVDLAGLTLDNLPDLSALPTTTLEPGTAYKFRVAAINSCGRGDFSEESAFKTCLPGFPGAPSAIKISKSVEGAHLSWEPPQVAAEGIFEYSVYLAVRSNTPPKETAKSQLAFVRVYCGKANTCVVGQASLNAAHVDSSTKPAIIFRIAARNEKGYGPATQVRWLQDIKSTGVKRTGEGRLPGASPSKQPKQILH</sequence>
<feature type="compositionally biased region" description="Polar residues" evidence="2">
    <location>
        <begin position="217"/>
        <end position="230"/>
    </location>
</feature>
<dbReference type="InterPro" id="IPR003961">
    <property type="entry name" value="FN3_dom"/>
</dbReference>
<feature type="region of interest" description="Disordered" evidence="2">
    <location>
        <begin position="89"/>
        <end position="111"/>
    </location>
</feature>
<feature type="compositionally biased region" description="Polar residues" evidence="2">
    <location>
        <begin position="763"/>
        <end position="772"/>
    </location>
</feature>
<dbReference type="OrthoDB" id="10001928at2759"/>
<dbReference type="PROSITE" id="PS50853">
    <property type="entry name" value="FN3"/>
    <property type="match status" value="1"/>
</dbReference>
<gene>
    <name evidence="4" type="primary">Hcf</name>
    <name evidence="4" type="ORF">EVAR_56315_1</name>
</gene>
<name>A0A4C1YC30_EUMVA</name>
<keyword evidence="5" id="KW-1185">Reference proteome</keyword>